<accession>A0ABU7YWC7</accession>
<keyword evidence="1" id="KW-0472">Membrane</keyword>
<dbReference type="InterPro" id="IPR011933">
    <property type="entry name" value="Double_TM_dom"/>
</dbReference>
<dbReference type="Proteomes" id="UP001355056">
    <property type="component" value="Unassembled WGS sequence"/>
</dbReference>
<reference evidence="3 4" key="1">
    <citation type="journal article" date="2016" name="Int. J. Syst. Evol. Microbiol.">
        <title>Lysobacter erysipheiresistens sp. nov., an antagonist of powdery mildew, isolated from tobacco-cultivated soil.</title>
        <authorList>
            <person name="Xie B."/>
            <person name="Li T."/>
            <person name="Lin X."/>
            <person name="Wang C.J."/>
            <person name="Chen Y.J."/>
            <person name="Liu W.J."/>
            <person name="Zhao Z.W."/>
        </authorList>
    </citation>
    <scope>NUCLEOTIDE SEQUENCE [LARGE SCALE GENOMIC DNA]</scope>
    <source>
        <strain evidence="3 4">RS-LYSO-3</strain>
    </source>
</reference>
<keyword evidence="1" id="KW-1133">Transmembrane helix</keyword>
<dbReference type="NCBIfam" id="TIGR02226">
    <property type="entry name" value="two_anch"/>
    <property type="match status" value="1"/>
</dbReference>
<dbReference type="RefSeq" id="WP_332615067.1">
    <property type="nucleotide sequence ID" value="NZ_JAXGFP010000002.1"/>
</dbReference>
<protein>
    <submittedName>
        <fullName evidence="3">BatA domain-containing protein</fullName>
    </submittedName>
</protein>
<comment type="caution">
    <text evidence="3">The sequence shown here is derived from an EMBL/GenBank/DDBJ whole genome shotgun (WGS) entry which is preliminary data.</text>
</comment>
<keyword evidence="1" id="KW-0812">Transmembrane</keyword>
<organism evidence="3 4">
    <name type="scientific">Novilysobacter erysipheiresistens</name>
    <dbReference type="NCBI Taxonomy" id="1749332"/>
    <lineage>
        <taxon>Bacteria</taxon>
        <taxon>Pseudomonadati</taxon>
        <taxon>Pseudomonadota</taxon>
        <taxon>Gammaproteobacteria</taxon>
        <taxon>Lysobacterales</taxon>
        <taxon>Lysobacteraceae</taxon>
        <taxon>Novilysobacter</taxon>
    </lineage>
</organism>
<dbReference type="Pfam" id="PF07584">
    <property type="entry name" value="BatA"/>
    <property type="match status" value="1"/>
</dbReference>
<dbReference type="InterPro" id="IPR024163">
    <property type="entry name" value="Aerotolerance_reg_N"/>
</dbReference>
<evidence type="ECO:0000256" key="1">
    <source>
        <dbReference type="SAM" id="Phobius"/>
    </source>
</evidence>
<evidence type="ECO:0000259" key="2">
    <source>
        <dbReference type="Pfam" id="PF07584"/>
    </source>
</evidence>
<sequence length="403" mass="43575">MTVSLLLPIGLSALAALLLPLLVHLARRSEQRLVVFAALRWLQAKAQPQRKHRFDEILLLVLRLLLLAALALLLAGPVLFGRPDRTARVLVAPGVDAAAVRDRIGADDARWHWAAPGFPVIDEDHTRAPDRPPADAPSFSSLLREMDATLPAGTPLTVLVPPVLVGADAERPRLSRRVEWRIVSADGRAAIEPPVPSTTAIPTLMVRHAPERADSLRYLRAAGAAWLVAREDKAAANPVAPVTIAPASTPLDPDQPHLVWLVPGPLPNAVREWIAAGGEALLDADTVAPELAEAAVVWRGPDSPLARAARLGRGRIMQLQHELRPAAMPVLLEPDFPIQLQRLFTEPPPAPTRVEAAAHAPRMGLAAYPETPRPLAPWLAVLVALLFLLERWVANGPRRRPAA</sequence>
<name>A0ABU7YWC7_9GAMM</name>
<feature type="domain" description="Aerotolerance regulator N-terminal" evidence="2">
    <location>
        <begin position="4"/>
        <end position="77"/>
    </location>
</feature>
<dbReference type="EMBL" id="JAXGFP010000002">
    <property type="protein sequence ID" value="MEG3183248.1"/>
    <property type="molecule type" value="Genomic_DNA"/>
</dbReference>
<feature type="transmembrane region" description="Helical" evidence="1">
    <location>
        <begin position="6"/>
        <end position="26"/>
    </location>
</feature>
<gene>
    <name evidence="3" type="ORF">SNE34_04375</name>
</gene>
<keyword evidence="4" id="KW-1185">Reference proteome</keyword>
<evidence type="ECO:0000313" key="4">
    <source>
        <dbReference type="Proteomes" id="UP001355056"/>
    </source>
</evidence>
<evidence type="ECO:0000313" key="3">
    <source>
        <dbReference type="EMBL" id="MEG3183248.1"/>
    </source>
</evidence>
<proteinExistence type="predicted"/>
<feature type="transmembrane region" description="Helical" evidence="1">
    <location>
        <begin position="57"/>
        <end position="80"/>
    </location>
</feature>